<sequence>MPNNKRHTLKTVKGREELHPYSRKAQQLSRIMMRKEKLTSSKSALTTKDLLAQRWMWFRFALDESLACTTKEDMHDMVATFLDRNDDELKKLQEDRVVTKRPKASREHLLEATIASERDEYKSGIELPDLTNGKAVKLLREWDGDTNSMTRIKTVRLHQRVPKDNSKQIQGMSIDKDQTQQTKKTKDVDMLVVEGDDVMMDTK</sequence>
<dbReference type="InterPro" id="IPR021346">
    <property type="entry name" value="Tma16"/>
</dbReference>
<proteinExistence type="inferred from homology"/>
<dbReference type="Proteomes" id="UP000078561">
    <property type="component" value="Unassembled WGS sequence"/>
</dbReference>
<feature type="region of interest" description="Disordered" evidence="2">
    <location>
        <begin position="160"/>
        <end position="187"/>
    </location>
</feature>
<evidence type="ECO:0008006" key="5">
    <source>
        <dbReference type="Google" id="ProtNLM"/>
    </source>
</evidence>
<gene>
    <name evidence="3" type="primary">ABSGL_13541.1 scaffold 14267</name>
</gene>
<dbReference type="EMBL" id="LT554871">
    <property type="protein sequence ID" value="SAM07883.1"/>
    <property type="molecule type" value="Genomic_DNA"/>
</dbReference>
<evidence type="ECO:0000256" key="1">
    <source>
        <dbReference type="ARBA" id="ARBA00034127"/>
    </source>
</evidence>
<protein>
    <recommendedName>
        <fullName evidence="5">Translation machinery-associated protein 16</fullName>
    </recommendedName>
</protein>
<keyword evidence="4" id="KW-1185">Reference proteome</keyword>
<comment type="similarity">
    <text evidence="1">Belongs to the TMA16 family.</text>
</comment>
<organism evidence="3">
    <name type="scientific">Absidia glauca</name>
    <name type="common">Pin mould</name>
    <dbReference type="NCBI Taxonomy" id="4829"/>
    <lineage>
        <taxon>Eukaryota</taxon>
        <taxon>Fungi</taxon>
        <taxon>Fungi incertae sedis</taxon>
        <taxon>Mucoromycota</taxon>
        <taxon>Mucoromycotina</taxon>
        <taxon>Mucoromycetes</taxon>
        <taxon>Mucorales</taxon>
        <taxon>Cunninghamellaceae</taxon>
        <taxon>Absidia</taxon>
    </lineage>
</organism>
<name>A0A163KGV5_ABSGL</name>
<dbReference type="InterPro" id="IPR038356">
    <property type="entry name" value="Tma16_sf"/>
</dbReference>
<evidence type="ECO:0000256" key="2">
    <source>
        <dbReference type="SAM" id="MobiDB-lite"/>
    </source>
</evidence>
<accession>A0A163KGV5</accession>
<dbReference type="OMA" id="FWMPDLS"/>
<evidence type="ECO:0000313" key="4">
    <source>
        <dbReference type="Proteomes" id="UP000078561"/>
    </source>
</evidence>
<reference evidence="3" key="1">
    <citation type="submission" date="2016-04" db="EMBL/GenBank/DDBJ databases">
        <authorList>
            <person name="Evans L.H."/>
            <person name="Alamgir A."/>
            <person name="Owens N."/>
            <person name="Weber N.D."/>
            <person name="Virtaneva K."/>
            <person name="Barbian K."/>
            <person name="Babar A."/>
            <person name="Rosenke K."/>
        </authorList>
    </citation>
    <scope>NUCLEOTIDE SEQUENCE [LARGE SCALE GENOMIC DNA]</scope>
    <source>
        <strain evidence="3">CBS 101.48</strain>
    </source>
</reference>
<dbReference type="Pfam" id="PF11176">
    <property type="entry name" value="Tma16"/>
    <property type="match status" value="1"/>
</dbReference>
<dbReference type="Gene3D" id="1.20.1440.170">
    <property type="entry name" value="Translation machinery-associated protein 16-like"/>
    <property type="match status" value="1"/>
</dbReference>
<dbReference type="PANTHER" id="PTHR13349">
    <property type="entry name" value="TRANSLATION MACHINERY-ASSOCIATED PROTEIN 16"/>
    <property type="match status" value="1"/>
</dbReference>
<dbReference type="AlphaFoldDB" id="A0A163KGV5"/>
<dbReference type="OrthoDB" id="270284at2759"/>
<feature type="compositionally biased region" description="Basic and acidic residues" evidence="2">
    <location>
        <begin position="174"/>
        <end position="187"/>
    </location>
</feature>
<dbReference type="STRING" id="4829.A0A163KGV5"/>
<evidence type="ECO:0000313" key="3">
    <source>
        <dbReference type="EMBL" id="SAM07883.1"/>
    </source>
</evidence>
<dbReference type="InParanoid" id="A0A163KGV5"/>
<dbReference type="GO" id="GO:0005634">
    <property type="term" value="C:nucleus"/>
    <property type="evidence" value="ECO:0007669"/>
    <property type="project" value="TreeGrafter"/>
</dbReference>
<dbReference type="PANTHER" id="PTHR13349:SF2">
    <property type="entry name" value="TRANSLATION MACHINERY-ASSOCIATED PROTEIN 16"/>
    <property type="match status" value="1"/>
</dbReference>